<reference evidence="15" key="2">
    <citation type="submission" date="2025-09" db="UniProtKB">
        <authorList>
            <consortium name="Ensembl"/>
        </authorList>
    </citation>
    <scope>IDENTIFICATION</scope>
</reference>
<dbReference type="CDD" id="cd08892">
    <property type="entry name" value="SRPBCC_Aha1"/>
    <property type="match status" value="1"/>
</dbReference>
<evidence type="ECO:0000256" key="2">
    <source>
        <dbReference type="ARBA" id="ARBA00004514"/>
    </source>
</evidence>
<name>A0A7N9ALF4_9TELE</name>
<sequence>MAKWGEGDPRWIVEERADATNVNNWHWTERDATNWSSDKLKSLLQGLTVESEEGNCEVTEVSKLEGEASINNRKGKLIFFYEWNLKATWTGKSKSGVKYKGTIEVPNLSDENDMEDLDISVSLNKDEPDTPLMNLMKTKGVDKVREALGSYVGFLKSEFTQGMILPTANGCRSNVSVFLVVPQILPHNTHFVLVEQISSSKSTVAPINTGVKIPTCKFSMKETFLTCPADLYRVFLNQEMVQAFTHAPATVDGERGGKFRLLEGNVFGEFTELVPDEKIVMKWRYNNWPCEHYATITMTFLDRSSETELKVEYQGVPDSEEERTKDGWKRYYFEAIKQTFGYGARLF</sequence>
<dbReference type="PANTHER" id="PTHR13009">
    <property type="entry name" value="HEAT SHOCK PROTEIN 90 HSP90 CO-CHAPERONE AHA-1"/>
    <property type="match status" value="1"/>
</dbReference>
<dbReference type="FunFam" id="3.30.530.20:FF:000018">
    <property type="entry name" value="Activator of 90 kDa heat shock protein ATPase 1"/>
    <property type="match status" value="1"/>
</dbReference>
<comment type="similarity">
    <text evidence="3">Belongs to the AHA1 family.</text>
</comment>
<dbReference type="AlphaFoldDB" id="A0A7N9ALF4"/>
<dbReference type="GO" id="GO:0006457">
    <property type="term" value="P:protein folding"/>
    <property type="evidence" value="ECO:0007669"/>
    <property type="project" value="TreeGrafter"/>
</dbReference>
<proteinExistence type="inferred from homology"/>
<evidence type="ECO:0000256" key="7">
    <source>
        <dbReference type="ARBA" id="ARBA00022824"/>
    </source>
</evidence>
<reference evidence="15" key="1">
    <citation type="submission" date="2025-08" db="UniProtKB">
        <authorList>
            <consortium name="Ensembl"/>
        </authorList>
    </citation>
    <scope>IDENTIFICATION</scope>
</reference>
<dbReference type="GO" id="GO:0005783">
    <property type="term" value="C:endoplasmic reticulum"/>
    <property type="evidence" value="ECO:0007669"/>
    <property type="project" value="UniProtKB-SubCell"/>
</dbReference>
<dbReference type="Ensembl" id="ENSMAMT00000057654.1">
    <property type="protein sequence ID" value="ENSMAMP00000041466.1"/>
    <property type="gene ID" value="ENSMAMG00000026494.1"/>
</dbReference>
<keyword evidence="6" id="KW-0597">Phosphoprotein</keyword>
<dbReference type="Proteomes" id="UP000261640">
    <property type="component" value="Unplaced"/>
</dbReference>
<keyword evidence="11" id="KW-0143">Chaperone</keyword>
<feature type="domain" description="Activator of Hsp90 ATPase AHSA1-like N-terminal" evidence="14">
    <location>
        <begin position="29"/>
        <end position="161"/>
    </location>
</feature>
<evidence type="ECO:0000313" key="16">
    <source>
        <dbReference type="Proteomes" id="UP000261640"/>
    </source>
</evidence>
<dbReference type="GeneTree" id="ENSGT00940000155144"/>
<organism evidence="15 16">
    <name type="scientific">Mastacembelus armatus</name>
    <name type="common">zig-zag eel</name>
    <dbReference type="NCBI Taxonomy" id="205130"/>
    <lineage>
        <taxon>Eukaryota</taxon>
        <taxon>Metazoa</taxon>
        <taxon>Chordata</taxon>
        <taxon>Craniata</taxon>
        <taxon>Vertebrata</taxon>
        <taxon>Euteleostomi</taxon>
        <taxon>Actinopterygii</taxon>
        <taxon>Neopterygii</taxon>
        <taxon>Teleostei</taxon>
        <taxon>Neoteleostei</taxon>
        <taxon>Acanthomorphata</taxon>
        <taxon>Anabantaria</taxon>
        <taxon>Synbranchiformes</taxon>
        <taxon>Mastacembelidae</taxon>
        <taxon>Mastacembelus</taxon>
    </lineage>
</organism>
<evidence type="ECO:0000256" key="6">
    <source>
        <dbReference type="ARBA" id="ARBA00022553"/>
    </source>
</evidence>
<evidence type="ECO:0000256" key="9">
    <source>
        <dbReference type="ARBA" id="ARBA00022990"/>
    </source>
</evidence>
<keyword evidence="5" id="KW-1017">Isopeptide bond</keyword>
<dbReference type="InterPro" id="IPR036338">
    <property type="entry name" value="Aha1"/>
</dbReference>
<dbReference type="GO" id="GO:0051879">
    <property type="term" value="F:Hsp90 protein binding"/>
    <property type="evidence" value="ECO:0007669"/>
    <property type="project" value="UniProtKB-ARBA"/>
</dbReference>
<evidence type="ECO:0000313" key="15">
    <source>
        <dbReference type="Ensembl" id="ENSMAMP00000041466.1"/>
    </source>
</evidence>
<evidence type="ECO:0000259" key="14">
    <source>
        <dbReference type="SMART" id="SM01000"/>
    </source>
</evidence>
<keyword evidence="7" id="KW-0256">Endoplasmic reticulum</keyword>
<dbReference type="InterPro" id="IPR013538">
    <property type="entry name" value="ASHA1/2-like_C"/>
</dbReference>
<dbReference type="Pfam" id="PF09229">
    <property type="entry name" value="Aha1_N"/>
    <property type="match status" value="1"/>
</dbReference>
<keyword evidence="16" id="KW-1185">Reference proteome</keyword>
<keyword evidence="4" id="KW-0963">Cytoplasm</keyword>
<dbReference type="InterPro" id="IPR015310">
    <property type="entry name" value="AHSA1-like_N"/>
</dbReference>
<keyword evidence="8" id="KW-0832">Ubl conjugation</keyword>
<dbReference type="InterPro" id="IPR023393">
    <property type="entry name" value="START-like_dom_sf"/>
</dbReference>
<dbReference type="GO" id="GO:0005829">
    <property type="term" value="C:cytosol"/>
    <property type="evidence" value="ECO:0007669"/>
    <property type="project" value="UniProtKB-SubCell"/>
</dbReference>
<evidence type="ECO:0000256" key="12">
    <source>
        <dbReference type="ARBA" id="ARBA00054704"/>
    </source>
</evidence>
<dbReference type="PANTHER" id="PTHR13009:SF34">
    <property type="entry name" value="AHA1, ACTIVATOR OF HEAT SHOCK PROTEIN ATPASE HOMOLOG 1, LIKE"/>
    <property type="match status" value="1"/>
</dbReference>
<dbReference type="SMART" id="SM01000">
    <property type="entry name" value="Aha1_N"/>
    <property type="match status" value="1"/>
</dbReference>
<evidence type="ECO:0000256" key="13">
    <source>
        <dbReference type="ARBA" id="ARBA00071384"/>
    </source>
</evidence>
<dbReference type="SUPFAM" id="SSF55961">
    <property type="entry name" value="Bet v1-like"/>
    <property type="match status" value="1"/>
</dbReference>
<protein>
    <recommendedName>
        <fullName evidence="13">Activator of 90 kDa heat shock protein ATPase homolog 1</fullName>
    </recommendedName>
</protein>
<evidence type="ECO:0000256" key="11">
    <source>
        <dbReference type="ARBA" id="ARBA00023186"/>
    </source>
</evidence>
<evidence type="ECO:0000256" key="3">
    <source>
        <dbReference type="ARBA" id="ARBA00006817"/>
    </source>
</evidence>
<comment type="function">
    <text evidence="12">Acts as a co-chaperone of HSP90AA1. Activates the ATPase activity of HSP90AA1 leading to increase in its chaperone activity. Competes with the inhibitory co-chaperone FNIP1 for binding to HSP90AA1, thereby providing a reciprocal regulatory mechanism for chaperoning of client proteins. Competes with the inhibitory co-chaperone TSC1 for binding to HSP90AA1, thereby providing a reciprocal regulatory mechanism for chaperoning of client proteins.</text>
</comment>
<dbReference type="FunFam" id="3.15.10.20:FF:000001">
    <property type="entry name" value="Activator of 90 kDa heat shock protein ATPase 1"/>
    <property type="match status" value="1"/>
</dbReference>
<accession>A0A7N9ALF4</accession>
<evidence type="ECO:0000256" key="8">
    <source>
        <dbReference type="ARBA" id="ARBA00022843"/>
    </source>
</evidence>
<evidence type="ECO:0000256" key="4">
    <source>
        <dbReference type="ARBA" id="ARBA00022490"/>
    </source>
</evidence>
<comment type="subcellular location">
    <subcellularLocation>
        <location evidence="2">Cytoplasm</location>
        <location evidence="2">Cytosol</location>
    </subcellularLocation>
    <subcellularLocation>
        <location evidence="1">Endoplasmic reticulum</location>
    </subcellularLocation>
</comment>
<dbReference type="Gene3D" id="3.15.10.20">
    <property type="entry name" value="Activator of Hsp90 ATPase Aha1, N-terminal domain"/>
    <property type="match status" value="1"/>
</dbReference>
<evidence type="ECO:0000256" key="1">
    <source>
        <dbReference type="ARBA" id="ARBA00004240"/>
    </source>
</evidence>
<keyword evidence="10" id="KW-0346">Stress response</keyword>
<dbReference type="InParanoid" id="A0A7N9ALF4"/>
<dbReference type="Gene3D" id="3.30.530.20">
    <property type="match status" value="1"/>
</dbReference>
<dbReference type="SUPFAM" id="SSF103111">
    <property type="entry name" value="Activator of Hsp90 ATPase, Aha1"/>
    <property type="match status" value="1"/>
</dbReference>
<dbReference type="GO" id="GO:0001671">
    <property type="term" value="F:ATPase activator activity"/>
    <property type="evidence" value="ECO:0007669"/>
    <property type="project" value="InterPro"/>
</dbReference>
<dbReference type="GO" id="GO:0051087">
    <property type="term" value="F:protein-folding chaperone binding"/>
    <property type="evidence" value="ECO:0007669"/>
    <property type="project" value="InterPro"/>
</dbReference>
<evidence type="ECO:0000256" key="5">
    <source>
        <dbReference type="ARBA" id="ARBA00022499"/>
    </source>
</evidence>
<dbReference type="Pfam" id="PF08327">
    <property type="entry name" value="AHSA1"/>
    <property type="match status" value="1"/>
</dbReference>
<evidence type="ECO:0000256" key="10">
    <source>
        <dbReference type="ARBA" id="ARBA00023016"/>
    </source>
</evidence>
<keyword evidence="9" id="KW-0007">Acetylation</keyword>